<keyword evidence="4" id="KW-1185">Reference proteome</keyword>
<dbReference type="Gene3D" id="1.20.1600.10">
    <property type="entry name" value="Outer membrane efflux proteins (OEP)"/>
    <property type="match status" value="1"/>
</dbReference>
<dbReference type="RefSeq" id="WP_199111988.1">
    <property type="nucleotide sequence ID" value="NZ_JAELVQ010000001.1"/>
</dbReference>
<dbReference type="InterPro" id="IPR010131">
    <property type="entry name" value="MdtP/NodT-like"/>
</dbReference>
<sequence>MINLFRYLKEVLFEGSSRALNLRSISLSTVRLSFFVFCFSLLAVQLSNAQQLESLLDEALNNNPEIQKYELQYRIASEKVNEVNAVPNTEFGIGYFVSEPETRTGAQRFKLSARQMVPWFGGITAREQYVSSLADAKYEDIVIAKRKLMASVSQSYYKLYANKRKQAVLDENIVLLETYETLALTSVEVGKASAVDVLRLQMRQNELEQLKQVLEQQYLTEQTRFNKLLNRDKGIEVNVVGALDIPMDDLDIRSEKLVLHPELLKYDKLYESVEQSELLNQKESSPMIGFGLDYINVEKRPDMDFKDNGKDILMPMLSVSIPIFNKKYKSQTKQNALRQQEIQSQKQERLNILETLLDDAVNNRTSARIRHETQTNNLKQAKDAEAILIKSYEAGTIDFNDVLDIQELQLKFQINQIESVTDFYVQSTIINYLTQ</sequence>
<dbReference type="PANTHER" id="PTHR30203">
    <property type="entry name" value="OUTER MEMBRANE CATION EFFLUX PROTEIN"/>
    <property type="match status" value="1"/>
</dbReference>
<proteinExistence type="inferred from homology"/>
<evidence type="ECO:0000256" key="1">
    <source>
        <dbReference type="ARBA" id="ARBA00007613"/>
    </source>
</evidence>
<name>A0A8J7J1Y9_9FLAO</name>
<dbReference type="Pfam" id="PF02321">
    <property type="entry name" value="OEP"/>
    <property type="match status" value="1"/>
</dbReference>
<accession>A0A8J7J1Y9</accession>
<keyword evidence="2" id="KW-0175">Coiled coil</keyword>
<comment type="caution">
    <text evidence="3">The sequence shown here is derived from an EMBL/GenBank/DDBJ whole genome shotgun (WGS) entry which is preliminary data.</text>
</comment>
<feature type="coiled-coil region" evidence="2">
    <location>
        <begin position="42"/>
        <end position="86"/>
    </location>
</feature>
<gene>
    <name evidence="3" type="ORF">JF259_00475</name>
</gene>
<evidence type="ECO:0000256" key="2">
    <source>
        <dbReference type="SAM" id="Coils"/>
    </source>
</evidence>
<evidence type="ECO:0000313" key="4">
    <source>
        <dbReference type="Proteomes" id="UP000610931"/>
    </source>
</evidence>
<dbReference type="InterPro" id="IPR003423">
    <property type="entry name" value="OMP_efflux"/>
</dbReference>
<comment type="similarity">
    <text evidence="1">Belongs to the outer membrane factor (OMF) (TC 1.B.17) family.</text>
</comment>
<evidence type="ECO:0000313" key="3">
    <source>
        <dbReference type="EMBL" id="MBJ6366548.1"/>
    </source>
</evidence>
<dbReference type="SUPFAM" id="SSF56954">
    <property type="entry name" value="Outer membrane efflux proteins (OEP)"/>
    <property type="match status" value="1"/>
</dbReference>
<dbReference type="EMBL" id="JAELVQ010000001">
    <property type="protein sequence ID" value="MBJ6366548.1"/>
    <property type="molecule type" value="Genomic_DNA"/>
</dbReference>
<dbReference type="AlphaFoldDB" id="A0A8J7J1Y9"/>
<dbReference type="GO" id="GO:0015562">
    <property type="term" value="F:efflux transmembrane transporter activity"/>
    <property type="evidence" value="ECO:0007669"/>
    <property type="project" value="InterPro"/>
</dbReference>
<reference evidence="3" key="1">
    <citation type="submission" date="2020-12" db="EMBL/GenBank/DDBJ databases">
        <title>Snuella sp. nov., isolated from sediment in Incheon.</title>
        <authorList>
            <person name="Kim W."/>
        </authorList>
    </citation>
    <scope>NUCLEOTIDE SEQUENCE</scope>
    <source>
        <strain evidence="3">CAU 1569</strain>
    </source>
</reference>
<dbReference type="Proteomes" id="UP000610931">
    <property type="component" value="Unassembled WGS sequence"/>
</dbReference>
<organism evidence="3 4">
    <name type="scientific">Snuella sedimenti</name>
    <dbReference type="NCBI Taxonomy" id="2798802"/>
    <lineage>
        <taxon>Bacteria</taxon>
        <taxon>Pseudomonadati</taxon>
        <taxon>Bacteroidota</taxon>
        <taxon>Flavobacteriia</taxon>
        <taxon>Flavobacteriales</taxon>
        <taxon>Flavobacteriaceae</taxon>
        <taxon>Snuella</taxon>
    </lineage>
</organism>
<protein>
    <submittedName>
        <fullName evidence="3">TolC family protein</fullName>
    </submittedName>
</protein>